<evidence type="ECO:0000256" key="1">
    <source>
        <dbReference type="ARBA" id="ARBA00002844"/>
    </source>
</evidence>
<evidence type="ECO:0000256" key="4">
    <source>
        <dbReference type="SAM" id="MobiDB-lite"/>
    </source>
</evidence>
<feature type="compositionally biased region" description="Gly residues" evidence="4">
    <location>
        <begin position="1"/>
        <end position="18"/>
    </location>
</feature>
<keyword evidence="6" id="KW-1185">Reference proteome</keyword>
<evidence type="ECO:0000256" key="2">
    <source>
        <dbReference type="ARBA" id="ARBA00006393"/>
    </source>
</evidence>
<comment type="similarity">
    <text evidence="2">Belongs to the PKI family.</text>
</comment>
<gene>
    <name evidence="5" type="ORF">ODALV1_LOCUS1939</name>
</gene>
<evidence type="ECO:0000313" key="6">
    <source>
        <dbReference type="Proteomes" id="UP001642540"/>
    </source>
</evidence>
<dbReference type="EMBL" id="CAXLJM020000007">
    <property type="protein sequence ID" value="CAL8071971.1"/>
    <property type="molecule type" value="Genomic_DNA"/>
</dbReference>
<sequence>MGEPGTSGGEGGSGGGNSGASSSSAAEAGAGGIDCSAAGLDPAVVASMTADELKKFIETGRTGRRNALHDVSEGGAITTSTASVTEALESLNVGDTSGKSPEGAQGGS</sequence>
<keyword evidence="3" id="KW-0649">Protein kinase inhibitor</keyword>
<dbReference type="InterPro" id="IPR004171">
    <property type="entry name" value="cAMP_dep_PKI"/>
</dbReference>
<feature type="compositionally biased region" description="Low complexity" evidence="4">
    <location>
        <begin position="19"/>
        <end position="28"/>
    </location>
</feature>
<dbReference type="Proteomes" id="UP001642540">
    <property type="component" value="Unassembled WGS sequence"/>
</dbReference>
<comment type="caution">
    <text evidence="5">The sequence shown here is derived from an EMBL/GenBank/DDBJ whole genome shotgun (WGS) entry which is preliminary data.</text>
</comment>
<evidence type="ECO:0000313" key="5">
    <source>
        <dbReference type="EMBL" id="CAL8071971.1"/>
    </source>
</evidence>
<evidence type="ECO:0000256" key="3">
    <source>
        <dbReference type="ARBA" id="ARBA00023013"/>
    </source>
</evidence>
<dbReference type="Pfam" id="PF02827">
    <property type="entry name" value="PKI"/>
    <property type="match status" value="1"/>
</dbReference>
<comment type="function">
    <text evidence="1">Extremely potent competitive inhibitor of cAMP-dependent protein kinase activity, this protein interacts with the catalytic subunit of the enzyme after the cAMP-induced dissociation of its regulatory chains.</text>
</comment>
<feature type="region of interest" description="Disordered" evidence="4">
    <location>
        <begin position="1"/>
        <end position="37"/>
    </location>
</feature>
<accession>A0ABP1PND2</accession>
<reference evidence="5 6" key="1">
    <citation type="submission" date="2024-08" db="EMBL/GenBank/DDBJ databases">
        <authorList>
            <person name="Cucini C."/>
            <person name="Frati F."/>
        </authorList>
    </citation>
    <scope>NUCLEOTIDE SEQUENCE [LARGE SCALE GENOMIC DNA]</scope>
</reference>
<organism evidence="5 6">
    <name type="scientific">Orchesella dallaii</name>
    <dbReference type="NCBI Taxonomy" id="48710"/>
    <lineage>
        <taxon>Eukaryota</taxon>
        <taxon>Metazoa</taxon>
        <taxon>Ecdysozoa</taxon>
        <taxon>Arthropoda</taxon>
        <taxon>Hexapoda</taxon>
        <taxon>Collembola</taxon>
        <taxon>Entomobryomorpha</taxon>
        <taxon>Entomobryoidea</taxon>
        <taxon>Orchesellidae</taxon>
        <taxon>Orchesellinae</taxon>
        <taxon>Orchesella</taxon>
    </lineage>
</organism>
<name>A0ABP1PND2_9HEXA</name>
<protein>
    <submittedName>
        <fullName evidence="5">Uncharacterized protein</fullName>
    </submittedName>
</protein>
<proteinExistence type="inferred from homology"/>